<evidence type="ECO:0000313" key="2">
    <source>
        <dbReference type="EMBL" id="MCR8635777.1"/>
    </source>
</evidence>
<keyword evidence="2" id="KW-0238">DNA-binding</keyword>
<reference evidence="2 3" key="1">
    <citation type="submission" date="2022-08" db="EMBL/GenBank/DDBJ databases">
        <title>Paenibacillus endoradicis sp. nov., Paenibacillus radicibacter sp. nov and Paenibacillus pararadicis sp. nov., three cold-adapted plant growth-promoting bacteria isolated from root of Larix gmelinii in Great Khingan.</title>
        <authorList>
            <person name="Xue H."/>
        </authorList>
    </citation>
    <scope>NUCLEOTIDE SEQUENCE [LARGE SCALE GENOMIC DNA]</scope>
    <source>
        <strain evidence="2 3">N5-1-1-5</strain>
    </source>
</reference>
<evidence type="ECO:0000259" key="1">
    <source>
        <dbReference type="Pfam" id="PF14657"/>
    </source>
</evidence>
<name>A0ABT1YRG4_9BACL</name>
<dbReference type="Pfam" id="PF14657">
    <property type="entry name" value="Arm-DNA-bind_4"/>
    <property type="match status" value="1"/>
</dbReference>
<keyword evidence="3" id="KW-1185">Reference proteome</keyword>
<protein>
    <submittedName>
        <fullName evidence="2">Arm DNA-binding domain-containing protein</fullName>
    </submittedName>
</protein>
<dbReference type="EMBL" id="JANQBD010000031">
    <property type="protein sequence ID" value="MCR8635777.1"/>
    <property type="molecule type" value="Genomic_DNA"/>
</dbReference>
<dbReference type="InterPro" id="IPR028259">
    <property type="entry name" value="AP2-like_int_N"/>
</dbReference>
<sequence>MASIQKEGNTWYFTVSRMVNGKHVSSRKGGFSTKLKAANAAVEAENKIDKES</sequence>
<dbReference type="Proteomes" id="UP001300012">
    <property type="component" value="Unassembled WGS sequence"/>
</dbReference>
<evidence type="ECO:0000313" key="3">
    <source>
        <dbReference type="Proteomes" id="UP001300012"/>
    </source>
</evidence>
<comment type="caution">
    <text evidence="2">The sequence shown here is derived from an EMBL/GenBank/DDBJ whole genome shotgun (WGS) entry which is preliminary data.</text>
</comment>
<proteinExistence type="predicted"/>
<dbReference type="RefSeq" id="WP_258217321.1">
    <property type="nucleotide sequence ID" value="NZ_JANQBD010000031.1"/>
</dbReference>
<organism evidence="2 3">
    <name type="scientific">Paenibacillus radicis</name>
    <name type="common">ex Xue et al. 2023</name>
    <dbReference type="NCBI Taxonomy" id="2972489"/>
    <lineage>
        <taxon>Bacteria</taxon>
        <taxon>Bacillati</taxon>
        <taxon>Bacillota</taxon>
        <taxon>Bacilli</taxon>
        <taxon>Bacillales</taxon>
        <taxon>Paenibacillaceae</taxon>
        <taxon>Paenibacillus</taxon>
    </lineage>
</organism>
<feature type="domain" description="AP2-like integrase N-terminal" evidence="1">
    <location>
        <begin position="10"/>
        <end position="51"/>
    </location>
</feature>
<dbReference type="GO" id="GO:0003677">
    <property type="term" value="F:DNA binding"/>
    <property type="evidence" value="ECO:0007669"/>
    <property type="project" value="UniProtKB-KW"/>
</dbReference>
<accession>A0ABT1YRG4</accession>
<gene>
    <name evidence="2" type="ORF">NV381_31680</name>
</gene>